<evidence type="ECO:0000256" key="4">
    <source>
        <dbReference type="ARBA" id="ARBA00023242"/>
    </source>
</evidence>
<protein>
    <recommendedName>
        <fullName evidence="5">Transcription factor</fullName>
        <shortName evidence="5">bHLH transcription factor</shortName>
    </recommendedName>
    <alternativeName>
        <fullName evidence="5">Basic helix-loop-helix protein</fullName>
    </alternativeName>
</protein>
<evidence type="ECO:0000256" key="3">
    <source>
        <dbReference type="ARBA" id="ARBA00023163"/>
    </source>
</evidence>
<sequence>MNYGIYWQVSSLKSGGSILIWGDGHCRDPKLCGAGVDVRSEGVEKINEVRKQVLQKLHVGFGGSEEDSYVAKLNGISDMEMFFSPQGTLNFIVIHRMVLENPTSQQINLDLRFKFLFKSLSIKIILARSAGLQTVAFVPVKSGVVELGSFKLIPEEQNIVETVSIVFRGFSSVQTKTIPKIFGHELSLGGSKSQSITVNFSPKTEDESGFMLESYDAQPLGPNHFMVIPLMDVKVKGTQSCSHIYLLEVGMHKQEFLRFYALRAVVPNISKMDKASLLGDSITYITDLQMKIRVLETEKETVNHPQKQLPMPDIDFQQRHEDAVVTMRYPLDAHPVSRVLKALKENQITAHESDVSTTDNDKIVHTFTIGASSGGAELLKEKLMEALSKDKQSGTNTVAASVQLGAMRLLNGEQLVVKDKLVVQLLPRGPVKESGHNPCTNIPGRETGVCKLGGMNIAGNALHSSTALPSVVAEFGVASTAIGDHDQDMSS</sequence>
<dbReference type="Pfam" id="PF14215">
    <property type="entry name" value="bHLH-MYC_N"/>
    <property type="match status" value="1"/>
</dbReference>
<dbReference type="GO" id="GO:0046983">
    <property type="term" value="F:protein dimerization activity"/>
    <property type="evidence" value="ECO:0007669"/>
    <property type="project" value="InterPro"/>
</dbReference>
<evidence type="ECO:0000313" key="8">
    <source>
        <dbReference type="Proteomes" id="UP000436088"/>
    </source>
</evidence>
<feature type="domain" description="BHLH" evidence="6">
    <location>
        <begin position="239"/>
        <end position="288"/>
    </location>
</feature>
<dbReference type="PANTHER" id="PTHR11514:SF53">
    <property type="entry name" value="TRANSCRIPTION FACTOR BHLH3"/>
    <property type="match status" value="1"/>
</dbReference>
<organism evidence="7 8">
    <name type="scientific">Hibiscus syriacus</name>
    <name type="common">Rose of Sharon</name>
    <dbReference type="NCBI Taxonomy" id="106335"/>
    <lineage>
        <taxon>Eukaryota</taxon>
        <taxon>Viridiplantae</taxon>
        <taxon>Streptophyta</taxon>
        <taxon>Embryophyta</taxon>
        <taxon>Tracheophyta</taxon>
        <taxon>Spermatophyta</taxon>
        <taxon>Magnoliopsida</taxon>
        <taxon>eudicotyledons</taxon>
        <taxon>Gunneridae</taxon>
        <taxon>Pentapetalae</taxon>
        <taxon>rosids</taxon>
        <taxon>malvids</taxon>
        <taxon>Malvales</taxon>
        <taxon>Malvaceae</taxon>
        <taxon>Malvoideae</taxon>
        <taxon>Hibiscus</taxon>
    </lineage>
</organism>
<dbReference type="Proteomes" id="UP000436088">
    <property type="component" value="Unassembled WGS sequence"/>
</dbReference>
<name>A0A6A2YBY7_HIBSY</name>
<evidence type="ECO:0000256" key="5">
    <source>
        <dbReference type="RuleBase" id="RU369104"/>
    </source>
</evidence>
<comment type="subcellular location">
    <subcellularLocation>
        <location evidence="1 5">Nucleus</location>
    </subcellularLocation>
</comment>
<dbReference type="GO" id="GO:0003700">
    <property type="term" value="F:DNA-binding transcription factor activity"/>
    <property type="evidence" value="ECO:0007669"/>
    <property type="project" value="InterPro"/>
</dbReference>
<dbReference type="PANTHER" id="PTHR11514">
    <property type="entry name" value="MYC"/>
    <property type="match status" value="1"/>
</dbReference>
<proteinExistence type="predicted"/>
<keyword evidence="3 5" id="KW-0804">Transcription</keyword>
<dbReference type="InterPro" id="IPR045084">
    <property type="entry name" value="AIB/MYC-like"/>
</dbReference>
<dbReference type="InterPro" id="IPR036638">
    <property type="entry name" value="HLH_DNA-bd_sf"/>
</dbReference>
<reference evidence="7" key="1">
    <citation type="submission" date="2019-09" db="EMBL/GenBank/DDBJ databases">
        <title>Draft genome information of white flower Hibiscus syriacus.</title>
        <authorList>
            <person name="Kim Y.-M."/>
        </authorList>
    </citation>
    <scope>NUCLEOTIDE SEQUENCE [LARGE SCALE GENOMIC DNA]</scope>
    <source>
        <strain evidence="7">YM2019G1</strain>
    </source>
</reference>
<dbReference type="SUPFAM" id="SSF47459">
    <property type="entry name" value="HLH, helix-loop-helix DNA-binding domain"/>
    <property type="match status" value="1"/>
</dbReference>
<dbReference type="AlphaFoldDB" id="A0A6A2YBY7"/>
<comment type="caution">
    <text evidence="7">The sequence shown here is derived from an EMBL/GenBank/DDBJ whole genome shotgun (WGS) entry which is preliminary data.</text>
</comment>
<dbReference type="GO" id="GO:0000976">
    <property type="term" value="F:transcription cis-regulatory region binding"/>
    <property type="evidence" value="ECO:0007669"/>
    <property type="project" value="TreeGrafter"/>
</dbReference>
<keyword evidence="2 5" id="KW-0805">Transcription regulation</keyword>
<evidence type="ECO:0000259" key="6">
    <source>
        <dbReference type="PROSITE" id="PS50888"/>
    </source>
</evidence>
<evidence type="ECO:0000313" key="7">
    <source>
        <dbReference type="EMBL" id="KAE8668814.1"/>
    </source>
</evidence>
<dbReference type="InterPro" id="IPR011598">
    <property type="entry name" value="bHLH_dom"/>
</dbReference>
<gene>
    <name evidence="7" type="ORF">F3Y22_tig00112285pilonHSYRG00387</name>
</gene>
<keyword evidence="4 5" id="KW-0539">Nucleus</keyword>
<accession>A0A6A2YBY7</accession>
<keyword evidence="8" id="KW-1185">Reference proteome</keyword>
<dbReference type="InterPro" id="IPR025610">
    <property type="entry name" value="MYC/MYB_N"/>
</dbReference>
<dbReference type="PROSITE" id="PS50888">
    <property type="entry name" value="BHLH"/>
    <property type="match status" value="1"/>
</dbReference>
<dbReference type="GO" id="GO:0005634">
    <property type="term" value="C:nucleus"/>
    <property type="evidence" value="ECO:0007669"/>
    <property type="project" value="UniProtKB-SubCell"/>
</dbReference>
<dbReference type="EMBL" id="VEPZ02001542">
    <property type="protein sequence ID" value="KAE8668814.1"/>
    <property type="molecule type" value="Genomic_DNA"/>
</dbReference>
<evidence type="ECO:0000256" key="1">
    <source>
        <dbReference type="ARBA" id="ARBA00004123"/>
    </source>
</evidence>
<dbReference type="Gene3D" id="4.10.280.10">
    <property type="entry name" value="Helix-loop-helix DNA-binding domain"/>
    <property type="match status" value="1"/>
</dbReference>
<evidence type="ECO:0000256" key="2">
    <source>
        <dbReference type="ARBA" id="ARBA00023015"/>
    </source>
</evidence>